<organism evidence="1 2">
    <name type="scientific">Pseudomonas mucidolens</name>
    <dbReference type="NCBI Taxonomy" id="46679"/>
    <lineage>
        <taxon>Bacteria</taxon>
        <taxon>Pseudomonadati</taxon>
        <taxon>Pseudomonadota</taxon>
        <taxon>Gammaproteobacteria</taxon>
        <taxon>Pseudomonadales</taxon>
        <taxon>Pseudomonadaceae</taxon>
        <taxon>Pseudomonas</taxon>
    </lineage>
</organism>
<protein>
    <submittedName>
        <fullName evidence="1">Uncharacterized protein</fullName>
    </submittedName>
</protein>
<dbReference type="RefSeq" id="WP_084377999.1">
    <property type="nucleotide sequence ID" value="NZ_LS483433.1"/>
</dbReference>
<reference evidence="2" key="1">
    <citation type="submission" date="2016-10" db="EMBL/GenBank/DDBJ databases">
        <authorList>
            <person name="Varghese N."/>
            <person name="Submissions S."/>
        </authorList>
    </citation>
    <scope>NUCLEOTIDE SEQUENCE [LARGE SCALE GENOMIC DNA]</scope>
    <source>
        <strain evidence="2">LMG 2223</strain>
    </source>
</reference>
<sequence length="64" mass="7221">MNTPEQLRSNAASAIKLEADKPTGEQPMELFITDEHTEYYLALKAGGIRIEEWVEPEKQGMGTR</sequence>
<dbReference type="AlphaFoldDB" id="A0A1H2MEC2"/>
<keyword evidence="2" id="KW-1185">Reference proteome</keyword>
<name>A0A1H2MEC2_9PSED</name>
<accession>A0A1H2MEC2</accession>
<dbReference type="EMBL" id="LT629802">
    <property type="protein sequence ID" value="SDU91580.1"/>
    <property type="molecule type" value="Genomic_DNA"/>
</dbReference>
<dbReference type="Proteomes" id="UP000198600">
    <property type="component" value="Chromosome I"/>
</dbReference>
<evidence type="ECO:0000313" key="1">
    <source>
        <dbReference type="EMBL" id="SDU91580.1"/>
    </source>
</evidence>
<proteinExistence type="predicted"/>
<gene>
    <name evidence="1" type="ORF">SAMN05216202_1562</name>
</gene>
<evidence type="ECO:0000313" key="2">
    <source>
        <dbReference type="Proteomes" id="UP000198600"/>
    </source>
</evidence>